<dbReference type="EMBL" id="OX465083">
    <property type="protein sequence ID" value="CAI9293601.1"/>
    <property type="molecule type" value="Genomic_DNA"/>
</dbReference>
<sequence>MISSNLNTTHRLHILPPDVEFWSRSLRSTDSGWLISSVLFPINLIGVHRFSAVLDLTMWKVNIYDSTRSMNFFRRYKIGGEFQSFGDSIISKVDVIEYGNDYPDGHRETAIVEFIEAIDMPQ</sequence>
<keyword evidence="2" id="KW-1185">Reference proteome</keyword>
<reference evidence="1" key="1">
    <citation type="submission" date="2023-04" db="EMBL/GenBank/DDBJ databases">
        <authorList>
            <person name="Vijverberg K."/>
            <person name="Xiong W."/>
            <person name="Schranz E."/>
        </authorList>
    </citation>
    <scope>NUCLEOTIDE SEQUENCE</scope>
</reference>
<organism evidence="1 2">
    <name type="scientific">Lactuca saligna</name>
    <name type="common">Willowleaf lettuce</name>
    <dbReference type="NCBI Taxonomy" id="75948"/>
    <lineage>
        <taxon>Eukaryota</taxon>
        <taxon>Viridiplantae</taxon>
        <taxon>Streptophyta</taxon>
        <taxon>Embryophyta</taxon>
        <taxon>Tracheophyta</taxon>
        <taxon>Spermatophyta</taxon>
        <taxon>Magnoliopsida</taxon>
        <taxon>eudicotyledons</taxon>
        <taxon>Gunneridae</taxon>
        <taxon>Pentapetalae</taxon>
        <taxon>asterids</taxon>
        <taxon>campanulids</taxon>
        <taxon>Asterales</taxon>
        <taxon>Asteraceae</taxon>
        <taxon>Cichorioideae</taxon>
        <taxon>Cichorieae</taxon>
        <taxon>Lactucinae</taxon>
        <taxon>Lactuca</taxon>
    </lineage>
</organism>
<protein>
    <submittedName>
        <fullName evidence="1">Uncharacterized protein</fullName>
    </submittedName>
</protein>
<dbReference type="Proteomes" id="UP001177003">
    <property type="component" value="Chromosome 7"/>
</dbReference>
<proteinExistence type="predicted"/>
<evidence type="ECO:0000313" key="1">
    <source>
        <dbReference type="EMBL" id="CAI9293601.1"/>
    </source>
</evidence>
<accession>A0AA35ZJ63</accession>
<name>A0AA35ZJ63_LACSI</name>
<dbReference type="AlphaFoldDB" id="A0AA35ZJ63"/>
<evidence type="ECO:0000313" key="2">
    <source>
        <dbReference type="Proteomes" id="UP001177003"/>
    </source>
</evidence>
<gene>
    <name evidence="1" type="ORF">LSALG_LOCUS32621</name>
</gene>